<dbReference type="EMBL" id="CZPZ01000009">
    <property type="protein sequence ID" value="CUS34614.1"/>
    <property type="molecule type" value="Genomic_DNA"/>
</dbReference>
<evidence type="ECO:0000313" key="3">
    <source>
        <dbReference type="Proteomes" id="UP000198736"/>
    </source>
</evidence>
<dbReference type="RefSeq" id="WP_090895877.1">
    <property type="nucleotide sequence ID" value="NZ_CZPZ01000009.1"/>
</dbReference>
<sequence>MNLCAILLLLAFTAPSWGKDLEVFPDLNLNNPHELKEAARVLEEELKLAARPQTYLLIDLGTNTIHIKGRGIGLHQIPIMTWSAESREDLKGTHRLVARPSVVRRKIEPGAGVEQEPISLADMPTDYVLSFNPSLRVTVIPSIAGDSLLQSAGLLGKAAWRNVRGWAKSLFADSSSTSHSHLQLTLSVDHAQSLAWSLVDGMAVVIRRPADK</sequence>
<dbReference type="AlphaFoldDB" id="A0A0S4LF74"/>
<feature type="chain" id="PRO_5006623921" evidence="1">
    <location>
        <begin position="19"/>
        <end position="212"/>
    </location>
</feature>
<reference evidence="3" key="1">
    <citation type="submission" date="2015-10" db="EMBL/GenBank/DDBJ databases">
        <authorList>
            <person name="Luecker S."/>
            <person name="Luecker S."/>
        </authorList>
    </citation>
    <scope>NUCLEOTIDE SEQUENCE [LARGE SCALE GENOMIC DNA]</scope>
</reference>
<dbReference type="STRING" id="1742973.COMA2_170099"/>
<dbReference type="Proteomes" id="UP000198736">
    <property type="component" value="Unassembled WGS sequence"/>
</dbReference>
<keyword evidence="1" id="KW-0732">Signal</keyword>
<gene>
    <name evidence="2" type="ORF">COMA2_170099</name>
</gene>
<dbReference type="OrthoDB" id="9787915at2"/>
<protein>
    <submittedName>
        <fullName evidence="2">Uncharacterized protein</fullName>
    </submittedName>
</protein>
<evidence type="ECO:0000313" key="2">
    <source>
        <dbReference type="EMBL" id="CUS34614.1"/>
    </source>
</evidence>
<accession>A0A0S4LF74</accession>
<evidence type="ECO:0000256" key="1">
    <source>
        <dbReference type="SAM" id="SignalP"/>
    </source>
</evidence>
<proteinExistence type="predicted"/>
<feature type="signal peptide" evidence="1">
    <location>
        <begin position="1"/>
        <end position="18"/>
    </location>
</feature>
<organism evidence="2 3">
    <name type="scientific">Candidatus Nitrospira nitrificans</name>
    <dbReference type="NCBI Taxonomy" id="1742973"/>
    <lineage>
        <taxon>Bacteria</taxon>
        <taxon>Pseudomonadati</taxon>
        <taxon>Nitrospirota</taxon>
        <taxon>Nitrospiria</taxon>
        <taxon>Nitrospirales</taxon>
        <taxon>Nitrospiraceae</taxon>
        <taxon>Nitrospira</taxon>
    </lineage>
</organism>
<name>A0A0S4LF74_9BACT</name>
<keyword evidence="3" id="KW-1185">Reference proteome</keyword>